<dbReference type="AlphaFoldDB" id="D1CI40"/>
<dbReference type="STRING" id="525904.Tter_2522"/>
<gene>
    <name evidence="9" type="ordered locus">Tter_2522</name>
</gene>
<evidence type="ECO:0000256" key="7">
    <source>
        <dbReference type="RuleBase" id="RU363032"/>
    </source>
</evidence>
<dbReference type="PROSITE" id="PS50928">
    <property type="entry name" value="ABC_TM1"/>
    <property type="match status" value="1"/>
</dbReference>
<keyword evidence="4 7" id="KW-0812">Transmembrane</keyword>
<dbReference type="eggNOG" id="COG0395">
    <property type="taxonomic scope" value="Bacteria"/>
</dbReference>
<accession>D1CI40</accession>
<evidence type="ECO:0000256" key="2">
    <source>
        <dbReference type="ARBA" id="ARBA00022448"/>
    </source>
</evidence>
<feature type="transmembrane region" description="Helical" evidence="7">
    <location>
        <begin position="29"/>
        <end position="50"/>
    </location>
</feature>
<dbReference type="GO" id="GO:0005886">
    <property type="term" value="C:plasma membrane"/>
    <property type="evidence" value="ECO:0007669"/>
    <property type="project" value="UniProtKB-SubCell"/>
</dbReference>
<feature type="transmembrane region" description="Helical" evidence="7">
    <location>
        <begin position="125"/>
        <end position="149"/>
    </location>
</feature>
<keyword evidence="3" id="KW-1003">Cell membrane</keyword>
<feature type="transmembrane region" description="Helical" evidence="7">
    <location>
        <begin position="161"/>
        <end position="180"/>
    </location>
</feature>
<dbReference type="PANTHER" id="PTHR43744">
    <property type="entry name" value="ABC TRANSPORTER PERMEASE PROTEIN MG189-RELATED-RELATED"/>
    <property type="match status" value="1"/>
</dbReference>
<feature type="transmembrane region" description="Helical" evidence="7">
    <location>
        <begin position="201"/>
        <end position="223"/>
    </location>
</feature>
<feature type="transmembrane region" description="Helical" evidence="7">
    <location>
        <begin position="89"/>
        <end position="113"/>
    </location>
</feature>
<dbReference type="RefSeq" id="WP_012876442.1">
    <property type="nucleotide sequence ID" value="NC_013526.1"/>
</dbReference>
<dbReference type="OrthoDB" id="2063054at2"/>
<keyword evidence="5 7" id="KW-1133">Transmembrane helix</keyword>
<keyword evidence="2 7" id="KW-0813">Transport</keyword>
<dbReference type="SUPFAM" id="SSF161098">
    <property type="entry name" value="MetI-like"/>
    <property type="match status" value="1"/>
</dbReference>
<keyword evidence="10" id="KW-1185">Reference proteome</keyword>
<keyword evidence="6 7" id="KW-0472">Membrane</keyword>
<comment type="similarity">
    <text evidence="7">Belongs to the binding-protein-dependent transport system permease family.</text>
</comment>
<dbReference type="GO" id="GO:0055085">
    <property type="term" value="P:transmembrane transport"/>
    <property type="evidence" value="ECO:0007669"/>
    <property type="project" value="InterPro"/>
</dbReference>
<dbReference type="PANTHER" id="PTHR43744:SF12">
    <property type="entry name" value="ABC TRANSPORTER PERMEASE PROTEIN MG189-RELATED"/>
    <property type="match status" value="1"/>
</dbReference>
<feature type="domain" description="ABC transmembrane type-1" evidence="8">
    <location>
        <begin position="90"/>
        <end position="282"/>
    </location>
</feature>
<evidence type="ECO:0000256" key="5">
    <source>
        <dbReference type="ARBA" id="ARBA00022989"/>
    </source>
</evidence>
<dbReference type="KEGG" id="ttr:Tter_2522"/>
<dbReference type="CDD" id="cd06261">
    <property type="entry name" value="TM_PBP2"/>
    <property type="match status" value="1"/>
</dbReference>
<dbReference type="InterPro" id="IPR035906">
    <property type="entry name" value="MetI-like_sf"/>
</dbReference>
<feature type="transmembrane region" description="Helical" evidence="7">
    <location>
        <begin position="261"/>
        <end position="282"/>
    </location>
</feature>
<dbReference type="Proteomes" id="UP000000323">
    <property type="component" value="Chromosome 2"/>
</dbReference>
<sequence>MARVSQLQAVLTARERLATRRWRRRLETAASLLIILVGAVIIMIPLAWMVSTSLKRPLDVYLFPPKWVPVPPQWGNYAEVFSAVPFGRYMLNSAFVSGMVVLGSVLSSSLAAYSFARLRSPGRDLIFMVLLSTLMLPGAVTIVPTFIVFQKLGWINTFKPLIVPAFFGNAFFIFLLRQFFLTIPLELEDAARIDGASALQIFWRVILPLSRPAIITVAIFAFIGSWNDFFTPLIYINSEDMYTVALGIANFQGSARVGPQMHLLMAASFIATLPVLLVFFLAQRLFIQGIVFTGIKG</sequence>
<evidence type="ECO:0000259" key="8">
    <source>
        <dbReference type="PROSITE" id="PS50928"/>
    </source>
</evidence>
<name>D1CI40_THET1</name>
<comment type="subcellular location">
    <subcellularLocation>
        <location evidence="1 7">Cell membrane</location>
        <topology evidence="1 7">Multi-pass membrane protein</topology>
    </subcellularLocation>
</comment>
<proteinExistence type="inferred from homology"/>
<dbReference type="HOGENOM" id="CLU_016047_1_1_0"/>
<evidence type="ECO:0000256" key="1">
    <source>
        <dbReference type="ARBA" id="ARBA00004651"/>
    </source>
</evidence>
<evidence type="ECO:0000313" key="9">
    <source>
        <dbReference type="EMBL" id="ACZ43411.1"/>
    </source>
</evidence>
<evidence type="ECO:0000256" key="6">
    <source>
        <dbReference type="ARBA" id="ARBA00023136"/>
    </source>
</evidence>
<protein>
    <submittedName>
        <fullName evidence="9">Binding-protein-dependent transport systems inner membrane component</fullName>
    </submittedName>
</protein>
<dbReference type="InterPro" id="IPR000515">
    <property type="entry name" value="MetI-like"/>
</dbReference>
<organism evidence="9 10">
    <name type="scientific">Thermobaculum terrenum (strain ATCC BAA-798 / CCMEE 7001 / YNP1)</name>
    <dbReference type="NCBI Taxonomy" id="525904"/>
    <lineage>
        <taxon>Bacteria</taxon>
        <taxon>Bacillati</taxon>
        <taxon>Chloroflexota</taxon>
        <taxon>Chloroflexia</taxon>
        <taxon>Candidatus Thermobaculales</taxon>
        <taxon>Candidatus Thermobaculaceae</taxon>
        <taxon>Thermobaculum</taxon>
    </lineage>
</organism>
<evidence type="ECO:0000256" key="4">
    <source>
        <dbReference type="ARBA" id="ARBA00022692"/>
    </source>
</evidence>
<dbReference type="Pfam" id="PF00528">
    <property type="entry name" value="BPD_transp_1"/>
    <property type="match status" value="1"/>
</dbReference>
<dbReference type="EMBL" id="CP001826">
    <property type="protein sequence ID" value="ACZ43411.1"/>
    <property type="molecule type" value="Genomic_DNA"/>
</dbReference>
<evidence type="ECO:0000256" key="3">
    <source>
        <dbReference type="ARBA" id="ARBA00022475"/>
    </source>
</evidence>
<evidence type="ECO:0000313" key="10">
    <source>
        <dbReference type="Proteomes" id="UP000000323"/>
    </source>
</evidence>
<dbReference type="Gene3D" id="1.10.3720.10">
    <property type="entry name" value="MetI-like"/>
    <property type="match status" value="1"/>
</dbReference>
<reference evidence="10" key="1">
    <citation type="journal article" date="2010" name="Stand. Genomic Sci.">
        <title>Complete genome sequence of 'Thermobaculum terrenum' type strain (YNP1).</title>
        <authorList>
            <person name="Kiss H."/>
            <person name="Cleland D."/>
            <person name="Lapidus A."/>
            <person name="Lucas S."/>
            <person name="Glavina Del Rio T."/>
            <person name="Nolan M."/>
            <person name="Tice H."/>
            <person name="Han C."/>
            <person name="Goodwin L."/>
            <person name="Pitluck S."/>
            <person name="Liolios K."/>
            <person name="Ivanova N."/>
            <person name="Mavromatis K."/>
            <person name="Ovchinnikova G."/>
            <person name="Pati A."/>
            <person name="Chen A."/>
            <person name="Palaniappan K."/>
            <person name="Land M."/>
            <person name="Hauser L."/>
            <person name="Chang Y."/>
            <person name="Jeffries C."/>
            <person name="Lu M."/>
            <person name="Brettin T."/>
            <person name="Detter J."/>
            <person name="Goker M."/>
            <person name="Tindall B."/>
            <person name="Beck B."/>
            <person name="McDermott T."/>
            <person name="Woyke T."/>
            <person name="Bristow J."/>
            <person name="Eisen J."/>
            <person name="Markowitz V."/>
            <person name="Hugenholtz P."/>
            <person name="Kyrpides N."/>
            <person name="Klenk H."/>
            <person name="Cheng J."/>
        </authorList>
    </citation>
    <scope>NUCLEOTIDE SEQUENCE [LARGE SCALE GENOMIC DNA]</scope>
    <source>
        <strain evidence="10">ATCC BAA-798 / YNP1</strain>
    </source>
</reference>